<dbReference type="InterPro" id="IPR014031">
    <property type="entry name" value="Ketoacyl_synth_C"/>
</dbReference>
<evidence type="ECO:0000256" key="4">
    <source>
        <dbReference type="ARBA" id="ARBA00013191"/>
    </source>
</evidence>
<dbReference type="InterPro" id="IPR000794">
    <property type="entry name" value="Beta-ketoacyl_synthase"/>
</dbReference>
<evidence type="ECO:0000256" key="7">
    <source>
        <dbReference type="ARBA" id="ARBA00023315"/>
    </source>
</evidence>
<reference evidence="15" key="1">
    <citation type="submission" date="2023-05" db="EMBL/GenBank/DDBJ databases">
        <title>Anaerotaeda fermentans gen. nov., sp. nov., a novel anaerobic planctomycete of the new family within the order Sedimentisphaerales isolated from Taman Peninsula, Russia.</title>
        <authorList>
            <person name="Khomyakova M.A."/>
            <person name="Merkel A.Y."/>
            <person name="Slobodkin A.I."/>
        </authorList>
    </citation>
    <scope>NUCLEOTIDE SEQUENCE</scope>
    <source>
        <strain evidence="15">M17dextr</strain>
    </source>
</reference>
<comment type="catalytic activity">
    <reaction evidence="12">
        <text>a fatty acyl-[ACP] + malonyl-[ACP] + H(+) = a 3-oxoacyl-[ACP] + holo-[ACP] + CO2</text>
        <dbReference type="Rhea" id="RHEA:22836"/>
        <dbReference type="Rhea" id="RHEA-COMP:9623"/>
        <dbReference type="Rhea" id="RHEA-COMP:9685"/>
        <dbReference type="Rhea" id="RHEA-COMP:9916"/>
        <dbReference type="Rhea" id="RHEA-COMP:14125"/>
        <dbReference type="ChEBI" id="CHEBI:15378"/>
        <dbReference type="ChEBI" id="CHEBI:16526"/>
        <dbReference type="ChEBI" id="CHEBI:64479"/>
        <dbReference type="ChEBI" id="CHEBI:78449"/>
        <dbReference type="ChEBI" id="CHEBI:78776"/>
        <dbReference type="ChEBI" id="CHEBI:138651"/>
        <dbReference type="EC" id="2.3.1.41"/>
    </reaction>
    <physiologicalReaction direction="left-to-right" evidence="12">
        <dbReference type="Rhea" id="RHEA:22837"/>
    </physiologicalReaction>
</comment>
<evidence type="ECO:0000256" key="3">
    <source>
        <dbReference type="ARBA" id="ARBA00011738"/>
    </source>
</evidence>
<evidence type="ECO:0000256" key="10">
    <source>
        <dbReference type="ARBA" id="ARBA00042143"/>
    </source>
</evidence>
<keyword evidence="16" id="KW-1185">Reference proteome</keyword>
<sequence length="407" mass="43203">MNRVAITGIGIVSCLGSDRQTVAQRLYEGRSAVRVDPERVALGFRSPLMTQVAGFEPSRYLNRKARKTMTDFAMQAYAAARDALEDAALAVEDVGNDRTGLVFGCDSSCLAAIEQAALVKQHKTTSVIGSGHVFCSMTSNTTMNLSTLFKTRGACWTISAACSSGGHAIGQAADLIRLGRQDRVICGGAQEVNWESMCSFDALDAFSVRTETPETACRPFDANRDGLVPSGGAAALVLERYDLAEQRGAVVLGEVLGYGFSSDGANISAPSEDGLLRAMQGAVREADVPLEAVDYVCAHATGTPVGDDVEAQGIYRLFGDRHAPAVASLKGMVGHELWMAGAAQVVYCLLMARHGFTAASANFEVPDENSKRLRILTERQESPPRMVLCNSAGFGGTNCCLALRMGP</sequence>
<dbReference type="InterPro" id="IPR020841">
    <property type="entry name" value="PKS_Beta-ketoAc_synthase_dom"/>
</dbReference>
<dbReference type="InterPro" id="IPR016039">
    <property type="entry name" value="Thiolase-like"/>
</dbReference>
<accession>A0AAW6TYL3</accession>
<evidence type="ECO:0000256" key="13">
    <source>
        <dbReference type="RuleBase" id="RU003694"/>
    </source>
</evidence>
<keyword evidence="5" id="KW-0963">Cytoplasm</keyword>
<dbReference type="PROSITE" id="PS52004">
    <property type="entry name" value="KS3_2"/>
    <property type="match status" value="1"/>
</dbReference>
<dbReference type="EC" id="2.3.1.41" evidence="4"/>
<dbReference type="GO" id="GO:0005829">
    <property type="term" value="C:cytosol"/>
    <property type="evidence" value="ECO:0007669"/>
    <property type="project" value="TreeGrafter"/>
</dbReference>
<dbReference type="Gene3D" id="3.40.47.10">
    <property type="match status" value="1"/>
</dbReference>
<dbReference type="EMBL" id="JASCXX010000005">
    <property type="protein sequence ID" value="MDI6448608.1"/>
    <property type="molecule type" value="Genomic_DNA"/>
</dbReference>
<evidence type="ECO:0000256" key="8">
    <source>
        <dbReference type="ARBA" id="ARBA00039450"/>
    </source>
</evidence>
<comment type="subcellular location">
    <subcellularLocation>
        <location evidence="1">Cytoplasm</location>
    </subcellularLocation>
</comment>
<keyword evidence="7 15" id="KW-0012">Acyltransferase</keyword>
<dbReference type="Pfam" id="PF00109">
    <property type="entry name" value="ketoacyl-synt"/>
    <property type="match status" value="1"/>
</dbReference>
<dbReference type="CDD" id="cd00834">
    <property type="entry name" value="KAS_I_II"/>
    <property type="match status" value="1"/>
</dbReference>
<dbReference type="AlphaFoldDB" id="A0AAW6TYL3"/>
<evidence type="ECO:0000256" key="12">
    <source>
        <dbReference type="ARBA" id="ARBA00048506"/>
    </source>
</evidence>
<dbReference type="Proteomes" id="UP001431776">
    <property type="component" value="Unassembled WGS sequence"/>
</dbReference>
<dbReference type="SUPFAM" id="SSF53901">
    <property type="entry name" value="Thiolase-like"/>
    <property type="match status" value="2"/>
</dbReference>
<evidence type="ECO:0000313" key="16">
    <source>
        <dbReference type="Proteomes" id="UP001431776"/>
    </source>
</evidence>
<keyword evidence="6 13" id="KW-0808">Transferase</keyword>
<dbReference type="PANTHER" id="PTHR11712">
    <property type="entry name" value="POLYKETIDE SYNTHASE-RELATED"/>
    <property type="match status" value="1"/>
</dbReference>
<dbReference type="GO" id="GO:0004315">
    <property type="term" value="F:3-oxoacyl-[acyl-carrier-protein] synthase activity"/>
    <property type="evidence" value="ECO:0007669"/>
    <property type="project" value="UniProtKB-EC"/>
</dbReference>
<feature type="domain" description="Ketosynthase family 3 (KS3)" evidence="14">
    <location>
        <begin position="1"/>
        <end position="405"/>
    </location>
</feature>
<comment type="similarity">
    <text evidence="2 13">Belongs to the thiolase-like superfamily. Beta-ketoacyl-ACP synthases family.</text>
</comment>
<comment type="caution">
    <text evidence="15">The sequence shown here is derived from an EMBL/GenBank/DDBJ whole genome shotgun (WGS) entry which is preliminary data.</text>
</comment>
<comment type="catalytic activity">
    <reaction evidence="11">
        <text>(3Z)-decenoyl-[ACP] + malonyl-[ACP] + H(+) = 3-oxo-(5Z)-dodecenoyl-[ACP] + holo-[ACP] + CO2</text>
        <dbReference type="Rhea" id="RHEA:54940"/>
        <dbReference type="Rhea" id="RHEA-COMP:9623"/>
        <dbReference type="Rhea" id="RHEA-COMP:9685"/>
        <dbReference type="Rhea" id="RHEA-COMP:9927"/>
        <dbReference type="Rhea" id="RHEA-COMP:14042"/>
        <dbReference type="ChEBI" id="CHEBI:15378"/>
        <dbReference type="ChEBI" id="CHEBI:16526"/>
        <dbReference type="ChEBI" id="CHEBI:64479"/>
        <dbReference type="ChEBI" id="CHEBI:78449"/>
        <dbReference type="ChEBI" id="CHEBI:78798"/>
        <dbReference type="ChEBI" id="CHEBI:138410"/>
    </reaction>
    <physiologicalReaction direction="left-to-right" evidence="11">
        <dbReference type="Rhea" id="RHEA:54941"/>
    </physiologicalReaction>
</comment>
<evidence type="ECO:0000256" key="6">
    <source>
        <dbReference type="ARBA" id="ARBA00022679"/>
    </source>
</evidence>
<protein>
    <recommendedName>
        <fullName evidence="8">3-oxoacyl-[acyl-carrier-protein] synthase 1</fullName>
        <ecNumber evidence="4">2.3.1.41</ecNumber>
    </recommendedName>
    <alternativeName>
        <fullName evidence="9">3-oxoacyl-[acyl-carrier-protein] synthase I</fullName>
    </alternativeName>
    <alternativeName>
        <fullName evidence="10">Beta-ketoacyl-ACP synthase I</fullName>
    </alternativeName>
</protein>
<evidence type="ECO:0000256" key="9">
    <source>
        <dbReference type="ARBA" id="ARBA00041620"/>
    </source>
</evidence>
<dbReference type="RefSeq" id="WP_349244019.1">
    <property type="nucleotide sequence ID" value="NZ_JASCXX010000005.1"/>
</dbReference>
<dbReference type="SMART" id="SM00825">
    <property type="entry name" value="PKS_KS"/>
    <property type="match status" value="1"/>
</dbReference>
<gene>
    <name evidence="15" type="ORF">QJ522_06095</name>
</gene>
<dbReference type="GO" id="GO:0006633">
    <property type="term" value="P:fatty acid biosynthetic process"/>
    <property type="evidence" value="ECO:0007669"/>
    <property type="project" value="TreeGrafter"/>
</dbReference>
<evidence type="ECO:0000256" key="5">
    <source>
        <dbReference type="ARBA" id="ARBA00022490"/>
    </source>
</evidence>
<evidence type="ECO:0000313" key="15">
    <source>
        <dbReference type="EMBL" id="MDI6448608.1"/>
    </source>
</evidence>
<evidence type="ECO:0000256" key="1">
    <source>
        <dbReference type="ARBA" id="ARBA00004496"/>
    </source>
</evidence>
<evidence type="ECO:0000256" key="2">
    <source>
        <dbReference type="ARBA" id="ARBA00008467"/>
    </source>
</evidence>
<name>A0AAW6TYL3_9BACT</name>
<comment type="subunit">
    <text evidence="3">Homodimer.</text>
</comment>
<dbReference type="InterPro" id="IPR014030">
    <property type="entry name" value="Ketoacyl_synth_N"/>
</dbReference>
<evidence type="ECO:0000256" key="11">
    <source>
        <dbReference type="ARBA" id="ARBA00048121"/>
    </source>
</evidence>
<dbReference type="Pfam" id="PF02801">
    <property type="entry name" value="Ketoacyl-synt_C"/>
    <property type="match status" value="1"/>
</dbReference>
<proteinExistence type="inferred from homology"/>
<dbReference type="PANTHER" id="PTHR11712:SF306">
    <property type="entry name" value="3-OXOACYL-[ACYL-CARRIER-PROTEIN] SYNTHASE 1"/>
    <property type="match status" value="1"/>
</dbReference>
<evidence type="ECO:0000259" key="14">
    <source>
        <dbReference type="PROSITE" id="PS52004"/>
    </source>
</evidence>
<organism evidence="15 16">
    <name type="scientific">Anaerobaca lacustris</name>
    <dbReference type="NCBI Taxonomy" id="3044600"/>
    <lineage>
        <taxon>Bacteria</taxon>
        <taxon>Pseudomonadati</taxon>
        <taxon>Planctomycetota</taxon>
        <taxon>Phycisphaerae</taxon>
        <taxon>Sedimentisphaerales</taxon>
        <taxon>Anaerobacaceae</taxon>
        <taxon>Anaerobaca</taxon>
    </lineage>
</organism>